<dbReference type="Pfam" id="PF19745">
    <property type="entry name" value="FUT8_N_cat"/>
    <property type="match status" value="1"/>
</dbReference>
<organism evidence="2 3">
    <name type="scientific">Parabacteroides distasonis</name>
    <dbReference type="NCBI Taxonomy" id="823"/>
    <lineage>
        <taxon>Bacteria</taxon>
        <taxon>Pseudomonadati</taxon>
        <taxon>Bacteroidota</taxon>
        <taxon>Bacteroidia</taxon>
        <taxon>Bacteroidales</taxon>
        <taxon>Tannerellaceae</taxon>
        <taxon>Parabacteroides</taxon>
    </lineage>
</organism>
<accession>A0A6I2NRF3</accession>
<sequence length="311" mass="37033">MSIDEYRRINKSFKRVLIFKIGLNSGFFSEYNNMILAMLYCLENRIQFKLSSNGANFNTQFGWNGYFDSFCDSVVDNRLHYRTLDWRYSLKLVVKRFDRLAVHSLFSYMSFWKKELLTQDVFGKCRDKLRYRKRHVIPELGFRGSTQEICSMLVCLTWKYNDSTNKRIKEILKTLSLPDKYVSIHVRRGDKIVESPYYSLERYFEKLGTKNKNLFVATDDYTVIEDIKKKYPDWNVWTLCSPLERGYVQSVADKESFQEKDRNMILLFATMEILNRSERFVGTYNSNIGMFQGMRNPSICSGVDFDHWVVW</sequence>
<evidence type="ECO:0000313" key="3">
    <source>
        <dbReference type="Proteomes" id="UP000432516"/>
    </source>
</evidence>
<feature type="domain" description="Alpha-(1,6)-fucosyltransferase N- and catalytic" evidence="1">
    <location>
        <begin position="153"/>
        <end position="238"/>
    </location>
</feature>
<dbReference type="PANTHER" id="PTHR13132:SF29">
    <property type="entry name" value="ALPHA-(1,6)-FUCOSYLTRANSFERASE"/>
    <property type="match status" value="1"/>
</dbReference>
<dbReference type="RefSeq" id="WP_009276675.1">
    <property type="nucleotide sequence ID" value="NZ_CAXSUO010000010.1"/>
</dbReference>
<dbReference type="GO" id="GO:0046921">
    <property type="term" value="F:alpha-(1-&gt;6)-fucosyltransferase activity"/>
    <property type="evidence" value="ECO:0007669"/>
    <property type="project" value="TreeGrafter"/>
</dbReference>
<dbReference type="Gene3D" id="3.40.50.11350">
    <property type="match status" value="1"/>
</dbReference>
<evidence type="ECO:0000313" key="2">
    <source>
        <dbReference type="EMBL" id="MRZ56586.1"/>
    </source>
</evidence>
<gene>
    <name evidence="2" type="ORF">GKD68_17945</name>
</gene>
<dbReference type="EMBL" id="WKNE01000018">
    <property type="protein sequence ID" value="MRZ56586.1"/>
    <property type="molecule type" value="Genomic_DNA"/>
</dbReference>
<evidence type="ECO:0000259" key="1">
    <source>
        <dbReference type="Pfam" id="PF19745"/>
    </source>
</evidence>
<protein>
    <recommendedName>
        <fullName evidence="1">Alpha-(1,6)-fucosyltransferase N- and catalytic domain-containing protein</fullName>
    </recommendedName>
</protein>
<dbReference type="PANTHER" id="PTHR13132">
    <property type="entry name" value="ALPHA- 1,6 -FUCOSYLTRANSFERASE"/>
    <property type="match status" value="1"/>
</dbReference>
<dbReference type="AlphaFoldDB" id="A0A6I2NRF3"/>
<reference evidence="2 3" key="1">
    <citation type="journal article" date="2019" name="Nat. Med.">
        <title>A library of human gut bacterial isolates paired with longitudinal multiomics data enables mechanistic microbiome research.</title>
        <authorList>
            <person name="Poyet M."/>
            <person name="Groussin M."/>
            <person name="Gibbons S.M."/>
            <person name="Avila-Pacheco J."/>
            <person name="Jiang X."/>
            <person name="Kearney S.M."/>
            <person name="Perrotta A.R."/>
            <person name="Berdy B."/>
            <person name="Zhao S."/>
            <person name="Lieberman T.D."/>
            <person name="Swanson P.K."/>
            <person name="Smith M."/>
            <person name="Roesemann S."/>
            <person name="Alexander J.E."/>
            <person name="Rich S.A."/>
            <person name="Livny J."/>
            <person name="Vlamakis H."/>
            <person name="Clish C."/>
            <person name="Bullock K."/>
            <person name="Deik A."/>
            <person name="Scott J."/>
            <person name="Pierce K.A."/>
            <person name="Xavier R.J."/>
            <person name="Alm E.J."/>
        </authorList>
    </citation>
    <scope>NUCLEOTIDE SEQUENCE [LARGE SCALE GENOMIC DNA]</scope>
    <source>
        <strain evidence="2 3">BIOML-A2</strain>
    </source>
</reference>
<comment type="caution">
    <text evidence="2">The sequence shown here is derived from an EMBL/GenBank/DDBJ whole genome shotgun (WGS) entry which is preliminary data.</text>
</comment>
<dbReference type="Proteomes" id="UP000432516">
    <property type="component" value="Unassembled WGS sequence"/>
</dbReference>
<name>A0A6I2NRF3_PARDI</name>
<dbReference type="InterPro" id="IPR045573">
    <property type="entry name" value="Fut8_N_cat"/>
</dbReference>
<dbReference type="GO" id="GO:0006487">
    <property type="term" value="P:protein N-linked glycosylation"/>
    <property type="evidence" value="ECO:0007669"/>
    <property type="project" value="TreeGrafter"/>
</dbReference>
<proteinExistence type="predicted"/>